<evidence type="ECO:0000313" key="3">
    <source>
        <dbReference type="EMBL" id="HEN14116.1"/>
    </source>
</evidence>
<organism evidence="3">
    <name type="scientific">Schlesneria paludicola</name>
    <dbReference type="NCBI Taxonomy" id="360056"/>
    <lineage>
        <taxon>Bacteria</taxon>
        <taxon>Pseudomonadati</taxon>
        <taxon>Planctomycetota</taxon>
        <taxon>Planctomycetia</taxon>
        <taxon>Planctomycetales</taxon>
        <taxon>Planctomycetaceae</taxon>
        <taxon>Schlesneria</taxon>
    </lineage>
</organism>
<dbReference type="AlphaFoldDB" id="A0A7C2P8I1"/>
<dbReference type="SUPFAM" id="SSF50998">
    <property type="entry name" value="Quinoprotein alcohol dehydrogenase-like"/>
    <property type="match status" value="1"/>
</dbReference>
<dbReference type="PANTHER" id="PTHR34512:SF30">
    <property type="entry name" value="OUTER MEMBRANE PROTEIN ASSEMBLY FACTOR BAMB"/>
    <property type="match status" value="1"/>
</dbReference>
<dbReference type="Gene3D" id="2.130.10.10">
    <property type="entry name" value="YVTN repeat-like/Quinoprotein amine dehydrogenase"/>
    <property type="match status" value="1"/>
</dbReference>
<accession>A0A7C2P8I1</accession>
<dbReference type="InterPro" id="IPR002372">
    <property type="entry name" value="PQQ_rpt_dom"/>
</dbReference>
<gene>
    <name evidence="3" type="ORF">ENQ76_01430</name>
</gene>
<feature type="region of interest" description="Disordered" evidence="1">
    <location>
        <begin position="1"/>
        <end position="31"/>
    </location>
</feature>
<dbReference type="Pfam" id="PF13360">
    <property type="entry name" value="PQQ_2"/>
    <property type="match status" value="2"/>
</dbReference>
<proteinExistence type="predicted"/>
<dbReference type="InterPro" id="IPR011047">
    <property type="entry name" value="Quinoprotein_ADH-like_sf"/>
</dbReference>
<evidence type="ECO:0000256" key="1">
    <source>
        <dbReference type="SAM" id="MobiDB-lite"/>
    </source>
</evidence>
<dbReference type="InterPro" id="IPR015943">
    <property type="entry name" value="WD40/YVTN_repeat-like_dom_sf"/>
</dbReference>
<sequence length="435" mass="47272">MELPGPPQTVSGGGVSNRPASPPRSSPAEPERTDFAGYWVRSWQRPLDATAEQAIVPEGRPAVGQSPVVLVQSAQVDVCDRRTGEVRWSAAADRPVLWAGYDTDRLLWATAEELCAAALDTGQWLYRLPWRSELRRNHPRGLAPAAAAGLRILQQDEVVILADETLGLLACDRRSGEILWRRQTPVSLDTLAAGGRLVAWHPGGRGRAEWRSQATGQLVFSDPSPTDCWQRAPVWSSRDEAAVVVDGGGRLVSWSATGTPRWEPTDPGAHAHAAPWVFNARERWYAVLDGRTLVQLRDDGSQAWSAPLAAMPLTDPPRQLAVSAESVIAAGGGEARCLDLNDGHTQWQRALTDLQPQRIALVGNDAILLPVAPQSPLMAVELISMQTGQPRQRIRLPKPGRQVRIASDDAGWLLATDAALIAFTPQTSVRLAQDR</sequence>
<protein>
    <recommendedName>
        <fullName evidence="2">Pyrrolo-quinoline quinone repeat domain-containing protein</fullName>
    </recommendedName>
</protein>
<comment type="caution">
    <text evidence="3">The sequence shown here is derived from an EMBL/GenBank/DDBJ whole genome shotgun (WGS) entry which is preliminary data.</text>
</comment>
<reference evidence="3" key="1">
    <citation type="journal article" date="2020" name="mSystems">
        <title>Genome- and Community-Level Interaction Insights into Carbon Utilization and Element Cycling Functions of Hydrothermarchaeota in Hydrothermal Sediment.</title>
        <authorList>
            <person name="Zhou Z."/>
            <person name="Liu Y."/>
            <person name="Xu W."/>
            <person name="Pan J."/>
            <person name="Luo Z.H."/>
            <person name="Li M."/>
        </authorList>
    </citation>
    <scope>NUCLEOTIDE SEQUENCE [LARGE SCALE GENOMIC DNA]</scope>
    <source>
        <strain evidence="3">SpSt-339</strain>
    </source>
</reference>
<feature type="domain" description="Pyrrolo-quinoline quinone repeat" evidence="2">
    <location>
        <begin position="207"/>
        <end position="354"/>
    </location>
</feature>
<feature type="domain" description="Pyrrolo-quinoline quinone repeat" evidence="2">
    <location>
        <begin position="43"/>
        <end position="184"/>
    </location>
</feature>
<dbReference type="PANTHER" id="PTHR34512">
    <property type="entry name" value="CELL SURFACE PROTEIN"/>
    <property type="match status" value="1"/>
</dbReference>
<dbReference type="EMBL" id="DSOK01000044">
    <property type="protein sequence ID" value="HEN14116.1"/>
    <property type="molecule type" value="Genomic_DNA"/>
</dbReference>
<evidence type="ECO:0000259" key="2">
    <source>
        <dbReference type="Pfam" id="PF13360"/>
    </source>
</evidence>
<name>A0A7C2P8I1_9PLAN</name>